<gene>
    <name evidence="6" type="ORF">GOP47_0005117</name>
</gene>
<feature type="repeat" description="PPR" evidence="3">
    <location>
        <begin position="478"/>
        <end position="512"/>
    </location>
</feature>
<dbReference type="Proteomes" id="UP000886520">
    <property type="component" value="Chromosome 5"/>
</dbReference>
<feature type="repeat" description="PPR" evidence="3">
    <location>
        <begin position="513"/>
        <end position="547"/>
    </location>
</feature>
<feature type="repeat" description="PPR" evidence="3">
    <location>
        <begin position="231"/>
        <end position="265"/>
    </location>
</feature>
<protein>
    <recommendedName>
        <fullName evidence="5">PROP1-like PPR domain-containing protein</fullName>
    </recommendedName>
</protein>
<feature type="domain" description="PROP1-like PPR" evidence="5">
    <location>
        <begin position="248"/>
        <end position="396"/>
    </location>
</feature>
<feature type="repeat" description="PPR" evidence="3">
    <location>
        <begin position="407"/>
        <end position="441"/>
    </location>
</feature>
<evidence type="ECO:0000313" key="6">
    <source>
        <dbReference type="EMBL" id="KAI5079638.1"/>
    </source>
</evidence>
<evidence type="ECO:0000259" key="5">
    <source>
        <dbReference type="Pfam" id="PF17177"/>
    </source>
</evidence>
<dbReference type="PANTHER" id="PTHR47447">
    <property type="entry name" value="OS03G0856100 PROTEIN"/>
    <property type="match status" value="1"/>
</dbReference>
<dbReference type="PANTHER" id="PTHR47447:SF17">
    <property type="entry name" value="OS12G0638900 PROTEIN"/>
    <property type="match status" value="1"/>
</dbReference>
<dbReference type="Pfam" id="PF13041">
    <property type="entry name" value="PPR_2"/>
    <property type="match status" value="2"/>
</dbReference>
<feature type="repeat" description="PPR" evidence="3">
    <location>
        <begin position="266"/>
        <end position="301"/>
    </location>
</feature>
<feature type="compositionally biased region" description="Polar residues" evidence="4">
    <location>
        <begin position="99"/>
        <end position="111"/>
    </location>
</feature>
<dbReference type="InterPro" id="IPR033443">
    <property type="entry name" value="PROP1-like_PPR_dom"/>
</dbReference>
<feature type="region of interest" description="Disordered" evidence="4">
    <location>
        <begin position="69"/>
        <end position="111"/>
    </location>
</feature>
<keyword evidence="2" id="KW-0677">Repeat</keyword>
<reference evidence="6 7" key="1">
    <citation type="submission" date="2021-01" db="EMBL/GenBank/DDBJ databases">
        <title>Adiantum capillus-veneris genome.</title>
        <authorList>
            <person name="Fang Y."/>
            <person name="Liao Q."/>
        </authorList>
    </citation>
    <scope>NUCLEOTIDE SEQUENCE [LARGE SCALE GENOMIC DNA]</scope>
    <source>
        <strain evidence="6">H3</strain>
        <tissue evidence="6">Leaf</tissue>
    </source>
</reference>
<sequence>MASSKLLLPSSAALFQSAPFSSSALSVDKHRHVFLPSAPLRSLALQTPTFDPASTARFYSDGQEALSVEDVVSSSDGEAANSQEEEEEEGKKEEEGSHGSASTRTPASTSDVKGTLSKYVWTRPHRELPSLSREERAAIVESLLNNRSNLLVALDKARYRLAPSDFGNLLRQLLLSRQWDKVGLVFDWMKVNKKLRAQSLSVYITLMGKAGLHFKALRAYNGLTDLDLKQNKYVGNALLKALIDAGSIEKAFTIFEELKSEGFQPDAYTYSTVIAACAKRPGAYEKAMGYVEEMSSRGLKPDEFIYSSLLHVCARSGLENEANALFEEMQTNGIKPAPYHYAPLLNMYAEKKKSEEAERVFEDFQKAGLPLNEVILNSLMKAYMSCGKIEEATRIFEEMPSLSCPPGAVTYSLMIDAYCKSGLVERAQTLFEDMKKQDSNPGNYVYAILITTYAKMGHADVVISLYKELENRKEGLSDPVLFNSVLKSFCELGLMDAVMNTLKRMNKECVSPDRATFNILICFFCKQGMLDIALHTLNDLKARKFRPNMNSYAPLIIELANTGKVEEALKLLCESREYGVHPSATLWCSVIDALCTANRLDEAFTEYKTMADSGISPLPSCLQNILILAGTNPSGANLDIVDELLGYGSMASKVLNEVKLSTILSAYAKEGFYTSMHKLLDFTKRENLNVGKDEGWDELISNLKQDGQAEILAKLEGHYSEAQLSAASSAL</sequence>
<dbReference type="InterPro" id="IPR011990">
    <property type="entry name" value="TPR-like_helical_dom_sf"/>
</dbReference>
<feature type="repeat" description="PPR" evidence="3">
    <location>
        <begin position="302"/>
        <end position="336"/>
    </location>
</feature>
<keyword evidence="7" id="KW-1185">Reference proteome</keyword>
<feature type="repeat" description="PPR" evidence="3">
    <location>
        <begin position="548"/>
        <end position="582"/>
    </location>
</feature>
<dbReference type="AlphaFoldDB" id="A0A9D4V5M4"/>
<dbReference type="Pfam" id="PF17177">
    <property type="entry name" value="PPR_long"/>
    <property type="match status" value="1"/>
</dbReference>
<dbReference type="Gene3D" id="1.25.40.10">
    <property type="entry name" value="Tetratricopeptide repeat domain"/>
    <property type="match status" value="4"/>
</dbReference>
<dbReference type="NCBIfam" id="TIGR00756">
    <property type="entry name" value="PPR"/>
    <property type="match status" value="8"/>
</dbReference>
<dbReference type="Pfam" id="PF13812">
    <property type="entry name" value="PPR_3"/>
    <property type="match status" value="1"/>
</dbReference>
<dbReference type="InterPro" id="IPR002885">
    <property type="entry name" value="PPR_rpt"/>
</dbReference>
<evidence type="ECO:0000256" key="2">
    <source>
        <dbReference type="ARBA" id="ARBA00022737"/>
    </source>
</evidence>
<feature type="repeat" description="PPR" evidence="3">
    <location>
        <begin position="583"/>
        <end position="617"/>
    </location>
</feature>
<dbReference type="SUPFAM" id="SSF48452">
    <property type="entry name" value="TPR-like"/>
    <property type="match status" value="1"/>
</dbReference>
<feature type="repeat" description="PPR" evidence="3">
    <location>
        <begin position="337"/>
        <end position="371"/>
    </location>
</feature>
<comment type="caution">
    <text evidence="6">The sequence shown here is derived from an EMBL/GenBank/DDBJ whole genome shotgun (WGS) entry which is preliminary data.</text>
</comment>
<comment type="similarity">
    <text evidence="1">Belongs to the PPR family. P subfamily.</text>
</comment>
<evidence type="ECO:0000313" key="7">
    <source>
        <dbReference type="Proteomes" id="UP000886520"/>
    </source>
</evidence>
<evidence type="ECO:0000256" key="1">
    <source>
        <dbReference type="ARBA" id="ARBA00007626"/>
    </source>
</evidence>
<dbReference type="OrthoDB" id="185373at2759"/>
<proteinExistence type="inferred from homology"/>
<dbReference type="EMBL" id="JABFUD020000005">
    <property type="protein sequence ID" value="KAI5079638.1"/>
    <property type="molecule type" value="Genomic_DNA"/>
</dbReference>
<dbReference type="PROSITE" id="PS51375">
    <property type="entry name" value="PPR"/>
    <property type="match status" value="10"/>
</dbReference>
<name>A0A9D4V5M4_ADICA</name>
<accession>A0A9D4V5M4</accession>
<evidence type="ECO:0000256" key="3">
    <source>
        <dbReference type="PROSITE-ProRule" id="PRU00708"/>
    </source>
</evidence>
<organism evidence="6 7">
    <name type="scientific">Adiantum capillus-veneris</name>
    <name type="common">Maidenhair fern</name>
    <dbReference type="NCBI Taxonomy" id="13818"/>
    <lineage>
        <taxon>Eukaryota</taxon>
        <taxon>Viridiplantae</taxon>
        <taxon>Streptophyta</taxon>
        <taxon>Embryophyta</taxon>
        <taxon>Tracheophyta</taxon>
        <taxon>Polypodiopsida</taxon>
        <taxon>Polypodiidae</taxon>
        <taxon>Polypodiales</taxon>
        <taxon>Pteridineae</taxon>
        <taxon>Pteridaceae</taxon>
        <taxon>Vittarioideae</taxon>
        <taxon>Adiantum</taxon>
    </lineage>
</organism>
<evidence type="ECO:0000256" key="4">
    <source>
        <dbReference type="SAM" id="MobiDB-lite"/>
    </source>
</evidence>
<feature type="repeat" description="PPR" evidence="3">
    <location>
        <begin position="372"/>
        <end position="406"/>
    </location>
</feature>